<keyword evidence="6" id="KW-0460">Magnesium</keyword>
<comment type="similarity">
    <text evidence="7">Belongs to the PINc/VapC protein family.</text>
</comment>
<keyword evidence="3" id="KW-0540">Nuclease</keyword>
<evidence type="ECO:0000313" key="9">
    <source>
        <dbReference type="EMBL" id="CUS46336.1"/>
    </source>
</evidence>
<dbReference type="Pfam" id="PF01850">
    <property type="entry name" value="PIN"/>
    <property type="match status" value="1"/>
</dbReference>
<feature type="domain" description="PIN" evidence="8">
    <location>
        <begin position="1"/>
        <end position="125"/>
    </location>
</feature>
<name>A0A170PPZ6_9ZZZZ</name>
<organism evidence="9">
    <name type="scientific">hydrothermal vent metagenome</name>
    <dbReference type="NCBI Taxonomy" id="652676"/>
    <lineage>
        <taxon>unclassified sequences</taxon>
        <taxon>metagenomes</taxon>
        <taxon>ecological metagenomes</taxon>
    </lineage>
</organism>
<proteinExistence type="inferred from homology"/>
<dbReference type="InterPro" id="IPR022907">
    <property type="entry name" value="VapC_family"/>
</dbReference>
<evidence type="ECO:0000256" key="7">
    <source>
        <dbReference type="ARBA" id="ARBA00038093"/>
    </source>
</evidence>
<keyword evidence="4" id="KW-0479">Metal-binding</keyword>
<protein>
    <recommendedName>
        <fullName evidence="8">PIN domain-containing protein</fullName>
    </recommendedName>
</protein>
<dbReference type="PANTHER" id="PTHR33653:SF1">
    <property type="entry name" value="RIBONUCLEASE VAPC2"/>
    <property type="match status" value="1"/>
</dbReference>
<evidence type="ECO:0000256" key="3">
    <source>
        <dbReference type="ARBA" id="ARBA00022722"/>
    </source>
</evidence>
<evidence type="ECO:0000256" key="5">
    <source>
        <dbReference type="ARBA" id="ARBA00022801"/>
    </source>
</evidence>
<dbReference type="InterPro" id="IPR002716">
    <property type="entry name" value="PIN_dom"/>
</dbReference>
<dbReference type="PANTHER" id="PTHR33653">
    <property type="entry name" value="RIBONUCLEASE VAPC2"/>
    <property type="match status" value="1"/>
</dbReference>
<evidence type="ECO:0000256" key="4">
    <source>
        <dbReference type="ARBA" id="ARBA00022723"/>
    </source>
</evidence>
<dbReference type="AlphaFoldDB" id="A0A170PPZ6"/>
<dbReference type="SUPFAM" id="SSF88723">
    <property type="entry name" value="PIN domain-like"/>
    <property type="match status" value="1"/>
</dbReference>
<dbReference type="GO" id="GO:0016787">
    <property type="term" value="F:hydrolase activity"/>
    <property type="evidence" value="ECO:0007669"/>
    <property type="project" value="UniProtKB-KW"/>
</dbReference>
<accession>A0A170PPZ6</accession>
<evidence type="ECO:0000256" key="2">
    <source>
        <dbReference type="ARBA" id="ARBA00022649"/>
    </source>
</evidence>
<dbReference type="GO" id="GO:0046872">
    <property type="term" value="F:metal ion binding"/>
    <property type="evidence" value="ECO:0007669"/>
    <property type="project" value="UniProtKB-KW"/>
</dbReference>
<dbReference type="InterPro" id="IPR029060">
    <property type="entry name" value="PIN-like_dom_sf"/>
</dbReference>
<dbReference type="CDD" id="cd09871">
    <property type="entry name" value="PIN_MtVapC28-VapC30-like"/>
    <property type="match status" value="1"/>
</dbReference>
<dbReference type="Gene3D" id="3.40.50.1010">
    <property type="entry name" value="5'-nuclease"/>
    <property type="match status" value="1"/>
</dbReference>
<evidence type="ECO:0000256" key="1">
    <source>
        <dbReference type="ARBA" id="ARBA00001946"/>
    </source>
</evidence>
<dbReference type="InterPro" id="IPR050556">
    <property type="entry name" value="Type_II_TA_system_RNase"/>
</dbReference>
<reference evidence="9" key="1">
    <citation type="submission" date="2015-10" db="EMBL/GenBank/DDBJ databases">
        <authorList>
            <person name="Gilbert D.G."/>
        </authorList>
    </citation>
    <scope>NUCLEOTIDE SEQUENCE</scope>
</reference>
<evidence type="ECO:0000256" key="6">
    <source>
        <dbReference type="ARBA" id="ARBA00022842"/>
    </source>
</evidence>
<keyword evidence="2" id="KW-1277">Toxin-antitoxin system</keyword>
<sequence>MIVDTSAIIAILRDEPDARSFLDAMSAASTIRMSAGSWLELTVVTTRGGDARIREGADTLLASFDVVIEDVTREIATIANDGYRKYGRGTRRAAGLNFGDCFAYALAKATGEPLLFKGDDFTRTDIVPAL</sequence>
<evidence type="ECO:0000259" key="8">
    <source>
        <dbReference type="Pfam" id="PF01850"/>
    </source>
</evidence>
<dbReference type="GO" id="GO:0004540">
    <property type="term" value="F:RNA nuclease activity"/>
    <property type="evidence" value="ECO:0007669"/>
    <property type="project" value="InterPro"/>
</dbReference>
<comment type="cofactor">
    <cofactor evidence="1">
        <name>Mg(2+)</name>
        <dbReference type="ChEBI" id="CHEBI:18420"/>
    </cofactor>
</comment>
<dbReference type="HAMAP" id="MF_00265">
    <property type="entry name" value="VapC_Nob1"/>
    <property type="match status" value="1"/>
</dbReference>
<keyword evidence="5" id="KW-0378">Hydrolase</keyword>
<gene>
    <name evidence="9" type="ORF">MGWOODY_Smn892</name>
</gene>
<dbReference type="EMBL" id="CZQE01000360">
    <property type="protein sequence ID" value="CUS46336.1"/>
    <property type="molecule type" value="Genomic_DNA"/>
</dbReference>